<sequence length="103" mass="11643">MQRFIPGVTNKMRVWSFTREQRSFSGKRPLLIKTYRWSVVVWSSIMRLLHSLNPSLSPGRLTVTPRLAAVTDGHQRKPIPVSSEREGGVTTRASVFCPTIGPH</sequence>
<dbReference type="Proteomes" id="UP001153269">
    <property type="component" value="Unassembled WGS sequence"/>
</dbReference>
<dbReference type="EMBL" id="CADEAL010003557">
    <property type="protein sequence ID" value="CAB1445142.1"/>
    <property type="molecule type" value="Genomic_DNA"/>
</dbReference>
<comment type="caution">
    <text evidence="1">The sequence shown here is derived from an EMBL/GenBank/DDBJ whole genome shotgun (WGS) entry which is preliminary data.</text>
</comment>
<protein>
    <submittedName>
        <fullName evidence="1">Uncharacterized protein</fullName>
    </submittedName>
</protein>
<accession>A0A9N7V911</accession>
<evidence type="ECO:0000313" key="2">
    <source>
        <dbReference type="Proteomes" id="UP001153269"/>
    </source>
</evidence>
<gene>
    <name evidence="1" type="ORF">PLEPLA_LOCUS32873</name>
</gene>
<keyword evidence="2" id="KW-1185">Reference proteome</keyword>
<reference evidence="1" key="1">
    <citation type="submission" date="2020-03" db="EMBL/GenBank/DDBJ databases">
        <authorList>
            <person name="Weist P."/>
        </authorList>
    </citation>
    <scope>NUCLEOTIDE SEQUENCE</scope>
</reference>
<name>A0A9N7V911_PLEPL</name>
<dbReference type="AlphaFoldDB" id="A0A9N7V911"/>
<evidence type="ECO:0000313" key="1">
    <source>
        <dbReference type="EMBL" id="CAB1445142.1"/>
    </source>
</evidence>
<organism evidence="1 2">
    <name type="scientific">Pleuronectes platessa</name>
    <name type="common">European plaice</name>
    <dbReference type="NCBI Taxonomy" id="8262"/>
    <lineage>
        <taxon>Eukaryota</taxon>
        <taxon>Metazoa</taxon>
        <taxon>Chordata</taxon>
        <taxon>Craniata</taxon>
        <taxon>Vertebrata</taxon>
        <taxon>Euteleostomi</taxon>
        <taxon>Actinopterygii</taxon>
        <taxon>Neopterygii</taxon>
        <taxon>Teleostei</taxon>
        <taxon>Neoteleostei</taxon>
        <taxon>Acanthomorphata</taxon>
        <taxon>Carangaria</taxon>
        <taxon>Pleuronectiformes</taxon>
        <taxon>Pleuronectoidei</taxon>
        <taxon>Pleuronectidae</taxon>
        <taxon>Pleuronectes</taxon>
    </lineage>
</organism>
<proteinExistence type="predicted"/>